<organism evidence="4 5">
    <name type="scientific">Chlorella vulgaris</name>
    <name type="common">Green alga</name>
    <dbReference type="NCBI Taxonomy" id="3077"/>
    <lineage>
        <taxon>Eukaryota</taxon>
        <taxon>Viridiplantae</taxon>
        <taxon>Chlorophyta</taxon>
        <taxon>core chlorophytes</taxon>
        <taxon>Trebouxiophyceae</taxon>
        <taxon>Chlorellales</taxon>
        <taxon>Chlorellaceae</taxon>
        <taxon>Chlorella clade</taxon>
        <taxon>Chlorella</taxon>
    </lineage>
</organism>
<dbReference type="PANTHER" id="PTHR22932:SF1">
    <property type="entry name" value="CO-CHAPERONE PROTEIN DAF-41"/>
    <property type="match status" value="1"/>
</dbReference>
<dbReference type="PROSITE" id="PS51203">
    <property type="entry name" value="CS"/>
    <property type="match status" value="1"/>
</dbReference>
<reference evidence="4" key="2">
    <citation type="submission" date="2020-11" db="EMBL/GenBank/DDBJ databases">
        <authorList>
            <person name="Cecchin M."/>
            <person name="Marcolungo L."/>
            <person name="Rossato M."/>
            <person name="Girolomoni L."/>
            <person name="Cosentino E."/>
            <person name="Cuine S."/>
            <person name="Li-Beisson Y."/>
            <person name="Delledonne M."/>
            <person name="Ballottari M."/>
        </authorList>
    </citation>
    <scope>NUCLEOTIDE SEQUENCE</scope>
    <source>
        <strain evidence="4">211/11P</strain>
        <tissue evidence="4">Whole cell</tissue>
    </source>
</reference>
<dbReference type="GO" id="GO:0005829">
    <property type="term" value="C:cytosol"/>
    <property type="evidence" value="ECO:0007669"/>
    <property type="project" value="TreeGrafter"/>
</dbReference>
<feature type="region of interest" description="Disordered" evidence="2">
    <location>
        <begin position="152"/>
        <end position="197"/>
    </location>
</feature>
<dbReference type="CDD" id="cd06465">
    <property type="entry name" value="p23_hB-ind1_like"/>
    <property type="match status" value="1"/>
</dbReference>
<comment type="caution">
    <text evidence="4">The sequence shown here is derived from an EMBL/GenBank/DDBJ whole genome shotgun (WGS) entry which is preliminary data.</text>
</comment>
<evidence type="ECO:0000313" key="4">
    <source>
        <dbReference type="EMBL" id="KAI3432351.1"/>
    </source>
</evidence>
<reference evidence="4" key="1">
    <citation type="journal article" date="2019" name="Plant J.">
        <title>Chlorella vulgaris genome assembly and annotation reveals the molecular basis for metabolic acclimation to high light conditions.</title>
        <authorList>
            <person name="Cecchin M."/>
            <person name="Marcolungo L."/>
            <person name="Rossato M."/>
            <person name="Girolomoni L."/>
            <person name="Cosentino E."/>
            <person name="Cuine S."/>
            <person name="Li-Beisson Y."/>
            <person name="Delledonne M."/>
            <person name="Ballottari M."/>
        </authorList>
    </citation>
    <scope>NUCLEOTIDE SEQUENCE</scope>
    <source>
        <strain evidence="4">211/11P</strain>
    </source>
</reference>
<name>A0A9D4TQU8_CHLVU</name>
<dbReference type="GO" id="GO:0051087">
    <property type="term" value="F:protein-folding chaperone binding"/>
    <property type="evidence" value="ECO:0007669"/>
    <property type="project" value="TreeGrafter"/>
</dbReference>
<feature type="domain" description="CS" evidence="3">
    <location>
        <begin position="2"/>
        <end position="102"/>
    </location>
</feature>
<proteinExistence type="inferred from homology"/>
<dbReference type="OrthoDB" id="1564555at2759"/>
<dbReference type="GO" id="GO:0005634">
    <property type="term" value="C:nucleus"/>
    <property type="evidence" value="ECO:0007669"/>
    <property type="project" value="TreeGrafter"/>
</dbReference>
<dbReference type="GO" id="GO:0006457">
    <property type="term" value="P:protein folding"/>
    <property type="evidence" value="ECO:0007669"/>
    <property type="project" value="TreeGrafter"/>
</dbReference>
<gene>
    <name evidence="4" type="ORF">D9Q98_003908</name>
</gene>
<dbReference type="SUPFAM" id="SSF49764">
    <property type="entry name" value="HSP20-like chaperones"/>
    <property type="match status" value="1"/>
</dbReference>
<evidence type="ECO:0000259" key="3">
    <source>
        <dbReference type="PROSITE" id="PS51203"/>
    </source>
</evidence>
<evidence type="ECO:0000256" key="1">
    <source>
        <dbReference type="ARBA" id="ARBA00025733"/>
    </source>
</evidence>
<keyword evidence="5" id="KW-1185">Reference proteome</keyword>
<dbReference type="GO" id="GO:0101031">
    <property type="term" value="C:protein folding chaperone complex"/>
    <property type="evidence" value="ECO:0007669"/>
    <property type="project" value="UniProtKB-ARBA"/>
</dbReference>
<dbReference type="FunFam" id="2.60.40.790:FF:000013">
    <property type="entry name" value="Very-long-chain (3R)-3-hydroxyacyl-CoA dehydratase"/>
    <property type="match status" value="1"/>
</dbReference>
<dbReference type="Proteomes" id="UP001055712">
    <property type="component" value="Unassembled WGS sequence"/>
</dbReference>
<evidence type="ECO:0000313" key="5">
    <source>
        <dbReference type="Proteomes" id="UP001055712"/>
    </source>
</evidence>
<dbReference type="Gene3D" id="2.60.40.790">
    <property type="match status" value="1"/>
</dbReference>
<dbReference type="EMBL" id="SIDB01000005">
    <property type="protein sequence ID" value="KAI3432351.1"/>
    <property type="molecule type" value="Genomic_DNA"/>
</dbReference>
<protein>
    <recommendedName>
        <fullName evidence="3">CS domain-containing protein</fullName>
    </recommendedName>
</protein>
<dbReference type="PANTHER" id="PTHR22932">
    <property type="entry name" value="TELOMERASE-BINDING PROTEIN P23 HSP90 CO-CHAPERONE"/>
    <property type="match status" value="1"/>
</dbReference>
<dbReference type="InterPro" id="IPR008978">
    <property type="entry name" value="HSP20-like_chaperone"/>
</dbReference>
<dbReference type="InterPro" id="IPR007052">
    <property type="entry name" value="CS_dom"/>
</dbReference>
<dbReference type="GO" id="GO:0051879">
    <property type="term" value="F:Hsp90 protein binding"/>
    <property type="evidence" value="ECO:0007669"/>
    <property type="project" value="InterPro"/>
</dbReference>
<dbReference type="AlphaFoldDB" id="A0A9D4TQU8"/>
<accession>A0A9D4TQU8</accession>
<dbReference type="GO" id="GO:0051131">
    <property type="term" value="P:chaperone-mediated protein complex assembly"/>
    <property type="evidence" value="ECO:0007669"/>
    <property type="project" value="TreeGrafter"/>
</dbReference>
<sequence length="197" mass="21291">MPLSPTILWAQRADRLLLTIDLQACANPKISIVNDATAKAGKLKFRGDAHSHATGPDEHAYQLDLEFYGEVDEDDIKQLATERFIMLVIAKKEPHEHWPRLLKAAGKPAPNIKVDWDKWVDEDDEEEAGAAGGADMGGFDLSSLQNFGASGGMEDMLKGMGGAGGGFEDMSDDEEETGANRAGDDDDLPGLEPVPQQ</sequence>
<comment type="similarity">
    <text evidence="1">Belongs to the p23/wos2 family.</text>
</comment>
<evidence type="ECO:0000256" key="2">
    <source>
        <dbReference type="SAM" id="MobiDB-lite"/>
    </source>
</evidence>
<dbReference type="InterPro" id="IPR045250">
    <property type="entry name" value="p23-like"/>
</dbReference>